<gene>
    <name evidence="2" type="ORF">FUSPEROL_00938</name>
</gene>
<dbReference type="PANTHER" id="PTHR34825:SF1">
    <property type="entry name" value="AAA-ATPASE-LIKE DOMAIN-CONTAINING PROTEIN"/>
    <property type="match status" value="1"/>
</dbReference>
<dbReference type="OrthoDB" id="78597at2"/>
<evidence type="ECO:0000313" key="2">
    <source>
        <dbReference type="EMBL" id="EFE87015.1"/>
    </source>
</evidence>
<dbReference type="GeneID" id="78419207"/>
<dbReference type="PANTHER" id="PTHR34825">
    <property type="entry name" value="CONSERVED PROTEIN, WITH A WEAK D-GALACTARATE DEHYDRATASE/ALTRONATE HYDROLASE DOMAIN"/>
    <property type="match status" value="1"/>
</dbReference>
<dbReference type="Pfam" id="PF08011">
    <property type="entry name" value="PDDEXK_9"/>
    <property type="match status" value="1"/>
</dbReference>
<dbReference type="InterPro" id="IPR018631">
    <property type="entry name" value="AAA-ATPase-like_dom"/>
</dbReference>
<dbReference type="eggNOG" id="COG4637">
    <property type="taxonomic scope" value="Bacteria"/>
</dbReference>
<protein>
    <recommendedName>
        <fullName evidence="1">AAA-ATPase-like domain-containing protein</fullName>
    </recommendedName>
</protein>
<dbReference type="EMBL" id="ACJY01000051">
    <property type="protein sequence ID" value="EFE87015.1"/>
    <property type="molecule type" value="Genomic_DNA"/>
</dbReference>
<dbReference type="AlphaFoldDB" id="D4CU64"/>
<dbReference type="RefSeq" id="WP_005972292.1">
    <property type="nucleotide sequence ID" value="NZ_GG665893.1"/>
</dbReference>
<accession>D4CU64</accession>
<dbReference type="Pfam" id="PF09820">
    <property type="entry name" value="AAA-ATPase_like"/>
    <property type="match status" value="1"/>
</dbReference>
<comment type="caution">
    <text evidence="2">The sequence shown here is derived from an EMBL/GenBank/DDBJ whole genome shotgun (WGS) entry which is preliminary data.</text>
</comment>
<dbReference type="InterPro" id="IPR012547">
    <property type="entry name" value="PDDEXK_9"/>
</dbReference>
<feature type="domain" description="AAA-ATPase-like" evidence="1">
    <location>
        <begin position="7"/>
        <end position="227"/>
    </location>
</feature>
<evidence type="ECO:0000313" key="3">
    <source>
        <dbReference type="Proteomes" id="UP000003748"/>
    </source>
</evidence>
<dbReference type="STRING" id="546275.FUSPEROL_00938"/>
<sequence>MKKGIGLGIDDFKKIIKEDCYYFDKTNWIEELLKDRTQIKLFTRPRRFGKTLNMSTLKYFFDVKNAEENRKLFKDLYIEKSEYFKEQGQYPVIFISLKDLKKNTWEECFFEIKELLRNLYNDFYHIRESLNESDLREFNKIWLKEKEANYDSSLLNLTKYLYNYYKKEVVLLIDEYDNPLIVANQKKYYKDSINFFRNFFSIALKTNPYLKIAVLTGIVQVAKEGIFSGLNNVITYNILKDKFETFFGLSEEEVEVALKYFEMDYQIEEVKKWYDGYKFGEKEIYNPWSILNYLSNGKLQAYWVNTSDNALIYENLSVANMDVFNCLEKLFEGKEIKKEISPFFTFEELERYNGIWQLMVYNGYLKLNKKLEDDEYLLTIPNYEIQTFFKKGFIDKYLIGSNYFNPIMRTLLEGNIEEFGRMLEEIFLINTSFHDLKAESVYHTFLLGMLIWLRDKYEVKSNGERGQGRYDILLLPLDKKKPAFLFEFKVSKTIKGLESKAEEALNQIKEKQYDVGIKESGIDKIYRIGLAFKGKKVKIKYELND</sequence>
<dbReference type="Proteomes" id="UP000003748">
    <property type="component" value="Unassembled WGS sequence"/>
</dbReference>
<evidence type="ECO:0000259" key="1">
    <source>
        <dbReference type="Pfam" id="PF09820"/>
    </source>
</evidence>
<dbReference type="SUPFAM" id="SSF52540">
    <property type="entry name" value="P-loop containing nucleoside triphosphate hydrolases"/>
    <property type="match status" value="1"/>
</dbReference>
<name>D4CU64_9FUSO</name>
<reference evidence="2 3" key="1">
    <citation type="submission" date="2010-02" db="EMBL/GenBank/DDBJ databases">
        <authorList>
            <person name="Weinstock G."/>
            <person name="Sodergren E."/>
            <person name="Clifton S."/>
            <person name="Fulton L."/>
            <person name="Fulton B."/>
            <person name="Courtney L."/>
            <person name="Fronick C."/>
            <person name="Harrison M."/>
            <person name="Strong C."/>
            <person name="Farmer C."/>
            <person name="Delahaunty K."/>
            <person name="Markovic C."/>
            <person name="Hall O."/>
            <person name="Minx P."/>
            <person name="Tomlinson C."/>
            <person name="Mitreva M."/>
            <person name="Nelson J."/>
            <person name="Hou S."/>
            <person name="Wollam A."/>
            <person name="Pepin K.H."/>
            <person name="Johnson M."/>
            <person name="Bhonagiri V."/>
            <person name="Zhang X."/>
            <person name="Suruliraj S."/>
            <person name="Warren W."/>
            <person name="Chinwalla A."/>
            <person name="Mardis E.R."/>
            <person name="Wilson R.K."/>
        </authorList>
    </citation>
    <scope>NUCLEOTIDE SEQUENCE [LARGE SCALE GENOMIC DNA]</scope>
    <source>
        <strain evidence="2 3">ATCC 33693</strain>
    </source>
</reference>
<dbReference type="HOGENOM" id="CLU_021114_1_2_0"/>
<dbReference type="Gene3D" id="3.40.50.300">
    <property type="entry name" value="P-loop containing nucleotide triphosphate hydrolases"/>
    <property type="match status" value="1"/>
</dbReference>
<proteinExistence type="predicted"/>
<organism evidence="2 3">
    <name type="scientific">Fusobacterium periodonticum ATCC 33693</name>
    <dbReference type="NCBI Taxonomy" id="546275"/>
    <lineage>
        <taxon>Bacteria</taxon>
        <taxon>Fusobacteriati</taxon>
        <taxon>Fusobacteriota</taxon>
        <taxon>Fusobacteriia</taxon>
        <taxon>Fusobacteriales</taxon>
        <taxon>Fusobacteriaceae</taxon>
        <taxon>Fusobacterium</taxon>
    </lineage>
</organism>
<dbReference type="InterPro" id="IPR027417">
    <property type="entry name" value="P-loop_NTPase"/>
</dbReference>